<comment type="similarity">
    <text evidence="1">Belongs to the ATP-dependent AMP-binding enzyme family.</text>
</comment>
<evidence type="ECO:0000256" key="1">
    <source>
        <dbReference type="ARBA" id="ARBA00006432"/>
    </source>
</evidence>
<evidence type="ECO:0000256" key="2">
    <source>
        <dbReference type="ARBA" id="ARBA00022598"/>
    </source>
</evidence>
<proteinExistence type="inferred from homology"/>
<dbReference type="InterPro" id="IPR000873">
    <property type="entry name" value="AMP-dep_synth/lig_dom"/>
</dbReference>
<dbReference type="Pfam" id="PF00501">
    <property type="entry name" value="AMP-binding"/>
    <property type="match status" value="1"/>
</dbReference>
<dbReference type="InterPro" id="IPR042099">
    <property type="entry name" value="ANL_N_sf"/>
</dbReference>
<evidence type="ECO:0000259" key="3">
    <source>
        <dbReference type="Pfam" id="PF00501"/>
    </source>
</evidence>
<dbReference type="PANTHER" id="PTHR43767:SF8">
    <property type="entry name" value="LONG-CHAIN-FATTY-ACID--COA LIGASE"/>
    <property type="match status" value="1"/>
</dbReference>
<accession>A0ABM7MYH0</accession>
<dbReference type="PANTHER" id="PTHR43767">
    <property type="entry name" value="LONG-CHAIN-FATTY-ACID--COA LIGASE"/>
    <property type="match status" value="1"/>
</dbReference>
<organism evidence="4 5">
    <name type="scientific">Erwinia rhapontici</name>
    <name type="common">Pectobacterium rhapontici</name>
    <dbReference type="NCBI Taxonomy" id="55212"/>
    <lineage>
        <taxon>Bacteria</taxon>
        <taxon>Pseudomonadati</taxon>
        <taxon>Pseudomonadota</taxon>
        <taxon>Gammaproteobacteria</taxon>
        <taxon>Enterobacterales</taxon>
        <taxon>Erwiniaceae</taxon>
        <taxon>Erwinia</taxon>
    </lineage>
</organism>
<dbReference type="InterPro" id="IPR050237">
    <property type="entry name" value="ATP-dep_AMP-bd_enzyme"/>
</dbReference>
<dbReference type="Proteomes" id="UP000677515">
    <property type="component" value="Chromosome"/>
</dbReference>
<evidence type="ECO:0000313" key="4">
    <source>
        <dbReference type="EMBL" id="BCQ34225.1"/>
    </source>
</evidence>
<dbReference type="InterPro" id="IPR020845">
    <property type="entry name" value="AMP-binding_CS"/>
</dbReference>
<dbReference type="PROSITE" id="PS00455">
    <property type="entry name" value="AMP_BINDING"/>
    <property type="match status" value="1"/>
</dbReference>
<name>A0ABM7MYH0_ERWRD</name>
<protein>
    <submittedName>
        <fullName evidence="4">AMP-dependent synthetase</fullName>
    </submittedName>
</protein>
<sequence length="454" mass="50583">MVCTPAHKGLAVSHNVLPMGDWLTTVTPGIVARSGTHQWTRQQWQQQVTALGTRLLAHPGQRWALCFEDCYLFSVALLAALHAGKTPLIPGHCRPSLLAEQIAEFDGVLSDQAFPLDCPVWQVDEAGRASDNALPPMAPDAAIILFTSGSTGAPRQVSKPVASLDEEARWLHTLWGERLQGCTLIASVTHQHLYGLSFRLVMPMALGLPFDSRQVCYSEQLVAQPPGRYAFISSPAFLRRIDFSLAAPDCCLTVSAGGALPWRDAQSVMEWTGCPVEEIYGSTETSAIASRTRARDDAAWQPFSGVAFRQDEQKNWWVRSALIPLPQGAMLDDKLVFSEQGFQLCGRHDRIVKIEDKRVSLSEIERRLLALPEVADAVALQVVRGDRSGIGVVLVLYQPQSDLNGLKRQWRHELQRWLEPVAMPRFWRVVEIIPHNSQSKRAWPQIQELFHVAR</sequence>
<evidence type="ECO:0000313" key="5">
    <source>
        <dbReference type="Proteomes" id="UP000677515"/>
    </source>
</evidence>
<feature type="domain" description="AMP-dependent synthetase/ligase" evidence="3">
    <location>
        <begin position="133"/>
        <end position="299"/>
    </location>
</feature>
<reference evidence="4 5" key="1">
    <citation type="submission" date="2021-01" db="EMBL/GenBank/DDBJ databases">
        <title>Complete genome sequence of Erwinia rhapontici MAFF 311153.</title>
        <authorList>
            <person name="Morohoshi T."/>
            <person name="Someya N."/>
        </authorList>
    </citation>
    <scope>NUCLEOTIDE SEQUENCE [LARGE SCALE GENOMIC DNA]</scope>
    <source>
        <strain evidence="4 5">MAFF 311153</strain>
    </source>
</reference>
<dbReference type="InterPro" id="IPR045851">
    <property type="entry name" value="AMP-bd_C_sf"/>
</dbReference>
<dbReference type="Gene3D" id="3.30.300.30">
    <property type="match status" value="1"/>
</dbReference>
<dbReference type="EMBL" id="AP024329">
    <property type="protein sequence ID" value="BCQ34225.1"/>
    <property type="molecule type" value="Genomic_DNA"/>
</dbReference>
<dbReference type="SUPFAM" id="SSF56801">
    <property type="entry name" value="Acetyl-CoA synthetase-like"/>
    <property type="match status" value="1"/>
</dbReference>
<gene>
    <name evidence="4" type="ORF">ERHA53_15680</name>
</gene>
<dbReference type="Gene3D" id="3.40.50.12780">
    <property type="entry name" value="N-terminal domain of ligase-like"/>
    <property type="match status" value="1"/>
</dbReference>
<keyword evidence="2" id="KW-0436">Ligase</keyword>
<keyword evidence="5" id="KW-1185">Reference proteome</keyword>